<dbReference type="OrthoDB" id="562086at2759"/>
<dbReference type="Gene3D" id="2.60.40.10">
    <property type="entry name" value="Immunoglobulins"/>
    <property type="match status" value="1"/>
</dbReference>
<organism evidence="2 3">
    <name type="scientific">Raphidocelis subcapitata</name>
    <dbReference type="NCBI Taxonomy" id="307507"/>
    <lineage>
        <taxon>Eukaryota</taxon>
        <taxon>Viridiplantae</taxon>
        <taxon>Chlorophyta</taxon>
        <taxon>core chlorophytes</taxon>
        <taxon>Chlorophyceae</taxon>
        <taxon>CS clade</taxon>
        <taxon>Sphaeropleales</taxon>
        <taxon>Selenastraceae</taxon>
        <taxon>Raphidocelis</taxon>
    </lineage>
</organism>
<dbReference type="Proteomes" id="UP000247498">
    <property type="component" value="Unassembled WGS sequence"/>
</dbReference>
<evidence type="ECO:0000256" key="1">
    <source>
        <dbReference type="SAM" id="SignalP"/>
    </source>
</evidence>
<name>A0A2V0NL81_9CHLO</name>
<keyword evidence="3" id="KW-1185">Reference proteome</keyword>
<evidence type="ECO:0008006" key="4">
    <source>
        <dbReference type="Google" id="ProtNLM"/>
    </source>
</evidence>
<reference evidence="2 3" key="1">
    <citation type="journal article" date="2018" name="Sci. Rep.">
        <title>Raphidocelis subcapitata (=Pseudokirchneriella subcapitata) provides an insight into genome evolution and environmental adaptations in the Sphaeropleales.</title>
        <authorList>
            <person name="Suzuki S."/>
            <person name="Yamaguchi H."/>
            <person name="Nakajima N."/>
            <person name="Kawachi M."/>
        </authorList>
    </citation>
    <scope>NUCLEOTIDE SEQUENCE [LARGE SCALE GENOMIC DNA]</scope>
    <source>
        <strain evidence="2 3">NIES-35</strain>
    </source>
</reference>
<dbReference type="AlphaFoldDB" id="A0A2V0NL81"/>
<dbReference type="EMBL" id="BDRX01000003">
    <property type="protein sequence ID" value="GBF88148.1"/>
    <property type="molecule type" value="Genomic_DNA"/>
</dbReference>
<feature type="signal peptide" evidence="1">
    <location>
        <begin position="1"/>
        <end position="26"/>
    </location>
</feature>
<gene>
    <name evidence="2" type="ORF">Rsub_00860</name>
</gene>
<evidence type="ECO:0000313" key="3">
    <source>
        <dbReference type="Proteomes" id="UP000247498"/>
    </source>
</evidence>
<evidence type="ECO:0000313" key="2">
    <source>
        <dbReference type="EMBL" id="GBF88148.1"/>
    </source>
</evidence>
<proteinExistence type="predicted"/>
<feature type="chain" id="PRO_5015846908" description="CARDB domain-containing protein" evidence="1">
    <location>
        <begin position="27"/>
        <end position="478"/>
    </location>
</feature>
<dbReference type="InterPro" id="IPR013783">
    <property type="entry name" value="Ig-like_fold"/>
</dbReference>
<sequence length="478" mass="49540">MAKRLPHPAALAIALALALAATAARAADPPKGTAAAAVVEALRTSADNPSGLVAATDAELMRNVGTNDVGTNDFSPNADEGAPFIVAVSNPIPSKVAPRKTQKWTIWVTNVSLKPIPAGTKVSVWANKEGDLKCGEGGATKVYKLKAMKPYQTVARKIRIKIPGPGTVATFLYKDSNFVPQPSWTVSAPDADAKGKPLKYAEIKFWKGPPDTRMYANLNPQNMPAGSTFSGDFILENVGTAPSEPVPLGVWPTLLPPDFPSSLPIVPVFCDVKPVATGQVPKIAPRKTGTVTVGGLTAAIGETKEYLTANSTMFAALDICGGIIPFRTTLNAYPYRTTPVKGSYLAGVHGKAKGQEAFTVLSAPAKAKAGSTTSLKVTLKNTGTGDGAPSTVAIWISPKGGGAQFTGEPCNYTDTTFTATLASPTVSVGSTSVVTIPDVPVPSAPGWYTVTVAADSTCVSGAQKVVEPQLPFNALQVV</sequence>
<keyword evidence="1" id="KW-0732">Signal</keyword>
<accession>A0A2V0NL81</accession>
<comment type="caution">
    <text evidence="2">The sequence shown here is derived from an EMBL/GenBank/DDBJ whole genome shotgun (WGS) entry which is preliminary data.</text>
</comment>
<dbReference type="InParanoid" id="A0A2V0NL81"/>
<protein>
    <recommendedName>
        <fullName evidence="4">CARDB domain-containing protein</fullName>
    </recommendedName>
</protein>